<dbReference type="PANTHER" id="PTHR46641">
    <property type="entry name" value="FMRFAMIDE RECEPTOR-RELATED"/>
    <property type="match status" value="1"/>
</dbReference>
<dbReference type="AlphaFoldDB" id="A0A820P6S7"/>
<dbReference type="EMBL" id="CAJNYU010000734">
    <property type="protein sequence ID" value="CAF3386720.1"/>
    <property type="molecule type" value="Genomic_DNA"/>
</dbReference>
<dbReference type="InterPro" id="IPR052954">
    <property type="entry name" value="GPCR-Ligand_Int"/>
</dbReference>
<evidence type="ECO:0000256" key="6">
    <source>
        <dbReference type="SAM" id="Phobius"/>
    </source>
</evidence>
<dbReference type="Proteomes" id="UP000663833">
    <property type="component" value="Unassembled WGS sequence"/>
</dbReference>
<feature type="transmembrane region" description="Helical" evidence="6">
    <location>
        <begin position="127"/>
        <end position="145"/>
    </location>
</feature>
<dbReference type="EMBL" id="CAJOBO010000946">
    <property type="protein sequence ID" value="CAF4315444.1"/>
    <property type="molecule type" value="Genomic_DNA"/>
</dbReference>
<evidence type="ECO:0000313" key="13">
    <source>
        <dbReference type="EMBL" id="CAF4401937.1"/>
    </source>
</evidence>
<protein>
    <recommendedName>
        <fullName evidence="7">G-protein coupled receptors family 1 profile domain-containing protein</fullName>
    </recommendedName>
</protein>
<keyword evidence="2 6" id="KW-0812">Transmembrane</keyword>
<evidence type="ECO:0000313" key="14">
    <source>
        <dbReference type="EMBL" id="CAF4532683.1"/>
    </source>
</evidence>
<dbReference type="InterPro" id="IPR017452">
    <property type="entry name" value="GPCR_Rhodpsn_7TM"/>
</dbReference>
<feature type="transmembrane region" description="Helical" evidence="6">
    <location>
        <begin position="165"/>
        <end position="184"/>
    </location>
</feature>
<evidence type="ECO:0000313" key="8">
    <source>
        <dbReference type="EMBL" id="CAF3386720.1"/>
    </source>
</evidence>
<evidence type="ECO:0000313" key="12">
    <source>
        <dbReference type="EMBL" id="CAF4386571.1"/>
    </source>
</evidence>
<dbReference type="Proteomes" id="UP000663862">
    <property type="component" value="Unassembled WGS sequence"/>
</dbReference>
<dbReference type="Proteomes" id="UP000663848">
    <property type="component" value="Unassembled WGS sequence"/>
</dbReference>
<dbReference type="EMBL" id="CAJOBP010003367">
    <property type="protein sequence ID" value="CAF4401937.1"/>
    <property type="molecule type" value="Genomic_DNA"/>
</dbReference>
<reference evidence="13" key="1">
    <citation type="submission" date="2021-02" db="EMBL/GenBank/DDBJ databases">
        <authorList>
            <person name="Nowell W R."/>
        </authorList>
    </citation>
    <scope>NUCLEOTIDE SEQUENCE</scope>
</reference>
<evidence type="ECO:0000256" key="4">
    <source>
        <dbReference type="ARBA" id="ARBA00023136"/>
    </source>
</evidence>
<dbReference type="PROSITE" id="PS50262">
    <property type="entry name" value="G_PROTEIN_RECEP_F1_2"/>
    <property type="match status" value="1"/>
</dbReference>
<keyword evidence="3 6" id="KW-1133">Transmembrane helix</keyword>
<evidence type="ECO:0000313" key="15">
    <source>
        <dbReference type="Proteomes" id="UP000663873"/>
    </source>
</evidence>
<dbReference type="Proteomes" id="UP000663869">
    <property type="component" value="Unassembled WGS sequence"/>
</dbReference>
<evidence type="ECO:0000313" key="10">
    <source>
        <dbReference type="EMBL" id="CAF3742274.1"/>
    </source>
</evidence>
<dbReference type="EMBL" id="CAJNYT010005395">
    <property type="protein sequence ID" value="CAF3742274.1"/>
    <property type="molecule type" value="Genomic_DNA"/>
</dbReference>
<keyword evidence="15" id="KW-1185">Reference proteome</keyword>
<feature type="region of interest" description="Disordered" evidence="5">
    <location>
        <begin position="454"/>
        <end position="474"/>
    </location>
</feature>
<sequence>MTSKATASSYYNSNVKFIMSINNLTLCQIDYFKACWCQLNASEPIQCSYLLRHAVSYSNSSYFCTYHTIRRSIDCWNSSYILSKSSASEIYIYSTILIFIIGLLGNGLSIITLLCSKLRRLNIYKNLTIFCFLNILYLLSVLIRYRNIYHQDLRSVSTKFCQIHTFIVAFIGHLCSWQLVSTSIQRLYALLSLKSQRTTSWIQTCRIFFIYIVIPLLVFDAQILFNYGLLKKTHICNEISNDHVKHYQDALKYPIESLRISTNTSIKYHILSNGVQSIKVKKHICTLWNTFDTFLYAIIPFIITLICNVIIIFKVLERRRSATIFGGLSHINRCSTASSDHLSVLLITINILFIIMTGPLNVCLVIQSIHKCLLMNSSSTKLFATLNEYLRILQNFYHALSFIFYCLIGKKFRNSAKFTVRTIYCKLIDYVISDTCLKTSLMSCYFDRKHSSNAESTISSSSRPNKSRQLADEKRKKSSLSLNIMQPIIDITNNISPKNVITLNTSVL</sequence>
<evidence type="ECO:0000256" key="1">
    <source>
        <dbReference type="ARBA" id="ARBA00004370"/>
    </source>
</evidence>
<dbReference type="Proteomes" id="UP000663872">
    <property type="component" value="Unassembled WGS sequence"/>
</dbReference>
<evidence type="ECO:0000259" key="7">
    <source>
        <dbReference type="PROSITE" id="PS50262"/>
    </source>
</evidence>
<name>A0A820P6S7_9BILA</name>
<dbReference type="EMBL" id="CAJNYD010002239">
    <property type="protein sequence ID" value="CAF3406744.1"/>
    <property type="molecule type" value="Genomic_DNA"/>
</dbReference>
<dbReference type="Proteomes" id="UP000663851">
    <property type="component" value="Unassembled WGS sequence"/>
</dbReference>
<evidence type="ECO:0000313" key="11">
    <source>
        <dbReference type="EMBL" id="CAF4315444.1"/>
    </source>
</evidence>
<evidence type="ECO:0000313" key="9">
    <source>
        <dbReference type="EMBL" id="CAF3406744.1"/>
    </source>
</evidence>
<feature type="transmembrane region" description="Helical" evidence="6">
    <location>
        <begin position="294"/>
        <end position="316"/>
    </location>
</feature>
<feature type="transmembrane region" description="Helical" evidence="6">
    <location>
        <begin position="205"/>
        <end position="225"/>
    </location>
</feature>
<comment type="caution">
    <text evidence="13">The sequence shown here is derived from an EMBL/GenBank/DDBJ whole genome shotgun (WGS) entry which is preliminary data.</text>
</comment>
<evidence type="ECO:0000256" key="3">
    <source>
        <dbReference type="ARBA" id="ARBA00022989"/>
    </source>
</evidence>
<evidence type="ECO:0000256" key="2">
    <source>
        <dbReference type="ARBA" id="ARBA00022692"/>
    </source>
</evidence>
<dbReference type="EMBL" id="CAJOBR010000648">
    <property type="protein sequence ID" value="CAF4532683.1"/>
    <property type="molecule type" value="Genomic_DNA"/>
</dbReference>
<evidence type="ECO:0000256" key="5">
    <source>
        <dbReference type="SAM" id="MobiDB-lite"/>
    </source>
</evidence>
<dbReference type="Proteomes" id="UP000663873">
    <property type="component" value="Unassembled WGS sequence"/>
</dbReference>
<accession>A0A820P6S7</accession>
<feature type="domain" description="G-protein coupled receptors family 1 profile" evidence="7">
    <location>
        <begin position="105"/>
        <end position="405"/>
    </location>
</feature>
<organism evidence="13 15">
    <name type="scientific">Rotaria socialis</name>
    <dbReference type="NCBI Taxonomy" id="392032"/>
    <lineage>
        <taxon>Eukaryota</taxon>
        <taxon>Metazoa</taxon>
        <taxon>Spiralia</taxon>
        <taxon>Gnathifera</taxon>
        <taxon>Rotifera</taxon>
        <taxon>Eurotatoria</taxon>
        <taxon>Bdelloidea</taxon>
        <taxon>Philodinida</taxon>
        <taxon>Philodinidae</taxon>
        <taxon>Rotaria</taxon>
    </lineage>
</organism>
<gene>
    <name evidence="8" type="ORF">FME351_LOCUS7762</name>
    <name evidence="10" type="ORF">GRG538_LOCUS30918</name>
    <name evidence="11" type="ORF">HFQ381_LOCUS14466</name>
    <name evidence="9" type="ORF">LUA448_LOCUS18120</name>
    <name evidence="14" type="ORF">QYT958_LOCUS7004</name>
    <name evidence="12" type="ORF">TSG867_LOCUS11967</name>
    <name evidence="13" type="ORF">UJA718_LOCUS19181</name>
</gene>
<dbReference type="GO" id="GO:0016020">
    <property type="term" value="C:membrane"/>
    <property type="evidence" value="ECO:0007669"/>
    <property type="project" value="UniProtKB-SubCell"/>
</dbReference>
<dbReference type="PANTHER" id="PTHR46641:SF25">
    <property type="entry name" value="CNMAMIDE RECEPTOR-RELATED"/>
    <property type="match status" value="1"/>
</dbReference>
<feature type="transmembrane region" description="Helical" evidence="6">
    <location>
        <begin position="90"/>
        <end position="115"/>
    </location>
</feature>
<dbReference type="SUPFAM" id="SSF81321">
    <property type="entry name" value="Family A G protein-coupled receptor-like"/>
    <property type="match status" value="1"/>
</dbReference>
<comment type="subcellular location">
    <subcellularLocation>
        <location evidence="1">Membrane</location>
    </subcellularLocation>
</comment>
<dbReference type="EMBL" id="CAJOBQ010000590">
    <property type="protein sequence ID" value="CAF4386571.1"/>
    <property type="molecule type" value="Genomic_DNA"/>
</dbReference>
<feature type="transmembrane region" description="Helical" evidence="6">
    <location>
        <begin position="342"/>
        <end position="369"/>
    </location>
</feature>
<proteinExistence type="predicted"/>
<keyword evidence="4 6" id="KW-0472">Membrane</keyword>
<dbReference type="Gene3D" id="1.20.1070.10">
    <property type="entry name" value="Rhodopsin 7-helix transmembrane proteins"/>
    <property type="match status" value="1"/>
</dbReference>